<dbReference type="PANTHER" id="PTHR13594">
    <property type="entry name" value="CENTRIOLAR COILED-COIL PROTEIN OF 110 KDA"/>
    <property type="match status" value="1"/>
</dbReference>
<gene>
    <name evidence="2" type="ORF">CVLEPA_LOCUS29460</name>
</gene>
<evidence type="ECO:0008006" key="4">
    <source>
        <dbReference type="Google" id="ProtNLM"/>
    </source>
</evidence>
<dbReference type="PANTHER" id="PTHR13594:SF1">
    <property type="entry name" value="CENTRIOLAR COILED-COIL PROTEIN OF 110 KDA"/>
    <property type="match status" value="1"/>
</dbReference>
<dbReference type="Proteomes" id="UP001642483">
    <property type="component" value="Unassembled WGS sequence"/>
</dbReference>
<name>A0ABP0GXL8_CLALP</name>
<organism evidence="2 3">
    <name type="scientific">Clavelina lepadiformis</name>
    <name type="common">Light-bulb sea squirt</name>
    <name type="synonym">Ascidia lepadiformis</name>
    <dbReference type="NCBI Taxonomy" id="159417"/>
    <lineage>
        <taxon>Eukaryota</taxon>
        <taxon>Metazoa</taxon>
        <taxon>Chordata</taxon>
        <taxon>Tunicata</taxon>
        <taxon>Ascidiacea</taxon>
        <taxon>Aplousobranchia</taxon>
        <taxon>Clavelinidae</taxon>
        <taxon>Clavelina</taxon>
    </lineage>
</organism>
<feature type="region of interest" description="Disordered" evidence="1">
    <location>
        <begin position="916"/>
        <end position="948"/>
    </location>
</feature>
<evidence type="ECO:0000313" key="2">
    <source>
        <dbReference type="EMBL" id="CAK8696295.1"/>
    </source>
</evidence>
<proteinExistence type="predicted"/>
<sequence>MMDMEKLLDQLVMFSPSSESHPFSTAAESLGNLANTSSYCMDKSHNSSSANSSNSSWLSESLCRCHSPRSADKINSSLVFYKRPILPPVLCASSRAEMVVYKMKAIEKERKHQQKNKSKLLSRVEAILSTIDINASSTVTPSQENLPRMQDYNEVEMVAKDSMSNSSLIEAVVDDGVTNTKLCEDYCQNIQKNTRLGKLATDPESIPIDYEEEKTFQDIAYRQSLKNLLQKTMTLDSSVNNSTCGEIQTKASHGLQASSTSTPSSSTINTWSDNTIATLVFKDDTAKKAERLPVTADAISMSLPNDKASSSKSDTSFTARELVDSLLVDVCNELEQYTPQRILIPGSDNTGNHRSVIPIEDNWPSLQVSSGNNDELDLNLASESKFHPLDNDEDNGGSADWPVSTSTTLSPCKATEHIDKALELIGNNLACNLPIHVACSDQSDASEKTQTILSKTNVENCTESSSPYSLELKVSPSSSISLETNNLIISYQDALELQEVKSPEDSILDAVSSLHDISHLDIQADDLRFKDEQQIAGSLTFSDINKKCVKPEFSEENDTVLDRNHSETDNKTAKIVNVHKKHQREARVRRGSYSIEAPSPLLVNTRDTHTVYSLNDDDAIPSEANDSCIFNTDVKRKLEMPSDSEESSIISARSNSTLVQLKVNTKMSDYCKMLEEQHQIEMLELQRQHEMQLEKFKQDLLSGQSELISSYETCDVLRTDQLSPSSDVERSKSNEATHKKWCKFSALVKGYLTRRLLATRPVQTTMQTIKDTSRTILAVKSEDLLKKSSLASSQDATLLERLFLQLQSALYELHEIFFEYSIQEKMDVIAQSRALEHKTKLNENPACVKVHRLSTATLKSLERKKLIRQNKAKYYNESNKTKSVYSIRPLMAPGKIPPKEVKSKISSIWKVDSMKKPTKSRCSNPTNEHYPKRHTAMKPKSENSYKHNQSRPLYNRQIMNSFTPTMR</sequence>
<comment type="caution">
    <text evidence="2">The sequence shown here is derived from an EMBL/GenBank/DDBJ whole genome shotgun (WGS) entry which is preliminary data.</text>
</comment>
<dbReference type="EMBL" id="CAWYQH010000152">
    <property type="protein sequence ID" value="CAK8696295.1"/>
    <property type="molecule type" value="Genomic_DNA"/>
</dbReference>
<evidence type="ECO:0000256" key="1">
    <source>
        <dbReference type="SAM" id="MobiDB-lite"/>
    </source>
</evidence>
<reference evidence="2 3" key="1">
    <citation type="submission" date="2024-02" db="EMBL/GenBank/DDBJ databases">
        <authorList>
            <person name="Daric V."/>
            <person name="Darras S."/>
        </authorList>
    </citation>
    <scope>NUCLEOTIDE SEQUENCE [LARGE SCALE GENOMIC DNA]</scope>
</reference>
<dbReference type="InterPro" id="IPR033207">
    <property type="entry name" value="CCP110"/>
</dbReference>
<evidence type="ECO:0000313" key="3">
    <source>
        <dbReference type="Proteomes" id="UP001642483"/>
    </source>
</evidence>
<accession>A0ABP0GXL8</accession>
<protein>
    <recommendedName>
        <fullName evidence="4">Centriolar coiled-coil protein of 110 kDa</fullName>
    </recommendedName>
</protein>
<dbReference type="Pfam" id="PF16025">
    <property type="entry name" value="CaM_bind"/>
    <property type="match status" value="1"/>
</dbReference>
<keyword evidence="3" id="KW-1185">Reference proteome</keyword>